<dbReference type="AlphaFoldDB" id="A0A0F8ZTW3"/>
<name>A0A0F8ZTW3_9ZZZZ</name>
<sequence>MIVLGDKVTDSYNGFKGTAVARIEYLNGCVQYEVESSLLDKENEQVKRWIDIQRLEKKSKVKVGGGNRSHPKNRGY</sequence>
<comment type="caution">
    <text evidence="1">The sequence shown here is derived from an EMBL/GenBank/DDBJ whole genome shotgun (WGS) entry which is preliminary data.</text>
</comment>
<proteinExistence type="predicted"/>
<dbReference type="EMBL" id="LAZR01046120">
    <property type="protein sequence ID" value="KKK97278.1"/>
    <property type="molecule type" value="Genomic_DNA"/>
</dbReference>
<evidence type="ECO:0000313" key="1">
    <source>
        <dbReference type="EMBL" id="KKK97278.1"/>
    </source>
</evidence>
<organism evidence="1">
    <name type="scientific">marine sediment metagenome</name>
    <dbReference type="NCBI Taxonomy" id="412755"/>
    <lineage>
        <taxon>unclassified sequences</taxon>
        <taxon>metagenomes</taxon>
        <taxon>ecological metagenomes</taxon>
    </lineage>
</organism>
<accession>A0A0F8ZTW3</accession>
<protein>
    <submittedName>
        <fullName evidence="1">Uncharacterized protein</fullName>
    </submittedName>
</protein>
<reference evidence="1" key="1">
    <citation type="journal article" date="2015" name="Nature">
        <title>Complex archaea that bridge the gap between prokaryotes and eukaryotes.</title>
        <authorList>
            <person name="Spang A."/>
            <person name="Saw J.H."/>
            <person name="Jorgensen S.L."/>
            <person name="Zaremba-Niedzwiedzka K."/>
            <person name="Martijn J."/>
            <person name="Lind A.E."/>
            <person name="van Eijk R."/>
            <person name="Schleper C."/>
            <person name="Guy L."/>
            <person name="Ettema T.J."/>
        </authorList>
    </citation>
    <scope>NUCLEOTIDE SEQUENCE</scope>
</reference>
<gene>
    <name evidence="1" type="ORF">LCGC14_2654360</name>
</gene>